<evidence type="ECO:0000313" key="12">
    <source>
        <dbReference type="EMBL" id="RYO96794.1"/>
    </source>
</evidence>
<keyword evidence="3 11" id="KW-0813">Transport</keyword>
<evidence type="ECO:0000256" key="11">
    <source>
        <dbReference type="RuleBase" id="RU368118"/>
    </source>
</evidence>
<dbReference type="EMBL" id="QJNU01000502">
    <property type="protein sequence ID" value="RYO96794.1"/>
    <property type="molecule type" value="Genomic_DNA"/>
</dbReference>
<protein>
    <recommendedName>
        <fullName evidence="11">Cytochrome b-c1 complex subunit 8</fullName>
    </recommendedName>
    <alternativeName>
        <fullName evidence="11">Complex III subunit 8</fullName>
    </alternativeName>
</protein>
<keyword evidence="8 11" id="KW-1133">Transmembrane helix</keyword>
<dbReference type="Proteomes" id="UP000293360">
    <property type="component" value="Unassembled WGS sequence"/>
</dbReference>
<sequence>MRPTQILRAAGGESPLGKHEKYLGGWGNFGSCADYIDGSTADEFSIYRALQASIGHGVRWDYIKKKIRGTNVTAYPGGMKQRGIISYAMSPNRQNPLAGATHAAIFNSWRRFRYQVLYWAPPLVFFYYAMNWATERYGYTMRVMSATESEADSRRNEYLNSKAGRKEFGGSE</sequence>
<evidence type="ECO:0000313" key="13">
    <source>
        <dbReference type="Proteomes" id="UP000293360"/>
    </source>
</evidence>
<dbReference type="GO" id="GO:0005743">
    <property type="term" value="C:mitochondrial inner membrane"/>
    <property type="evidence" value="ECO:0007669"/>
    <property type="project" value="UniProtKB-SubCell"/>
</dbReference>
<comment type="subcellular location">
    <subcellularLocation>
        <location evidence="1 11">Mitochondrion inner membrane</location>
        <topology evidence="1 11">Single-pass membrane protein</topology>
    </subcellularLocation>
</comment>
<accession>A0A4Q4T0X7</accession>
<evidence type="ECO:0000256" key="1">
    <source>
        <dbReference type="ARBA" id="ARBA00004434"/>
    </source>
</evidence>
<keyword evidence="6 11" id="KW-0999">Mitochondrion inner membrane</keyword>
<evidence type="ECO:0000256" key="6">
    <source>
        <dbReference type="ARBA" id="ARBA00022792"/>
    </source>
</evidence>
<keyword evidence="4 11" id="KW-0679">Respiratory chain</keyword>
<evidence type="ECO:0000256" key="10">
    <source>
        <dbReference type="ARBA" id="ARBA00023136"/>
    </source>
</evidence>
<comment type="similarity">
    <text evidence="2 11">Belongs to the UQCRQ/QCR8 family.</text>
</comment>
<keyword evidence="7 11" id="KW-0249">Electron transport</keyword>
<dbReference type="STRING" id="155417.A0A4Q4T0X7"/>
<feature type="transmembrane region" description="Helical" evidence="11">
    <location>
        <begin position="116"/>
        <end position="134"/>
    </location>
</feature>
<gene>
    <name evidence="12" type="ORF">DL764_007394</name>
</gene>
<comment type="caution">
    <text evidence="12">The sequence shown here is derived from an EMBL/GenBank/DDBJ whole genome shotgun (WGS) entry which is preliminary data.</text>
</comment>
<dbReference type="GO" id="GO:0006122">
    <property type="term" value="P:mitochondrial electron transport, ubiquinol to cytochrome c"/>
    <property type="evidence" value="ECO:0007669"/>
    <property type="project" value="UniProtKB-UniRule"/>
</dbReference>
<dbReference type="InterPro" id="IPR004205">
    <property type="entry name" value="Cyt_bc1_su8"/>
</dbReference>
<keyword evidence="10 11" id="KW-0472">Membrane</keyword>
<comment type="function">
    <text evidence="11">Component of the ubiquinol-cytochrome c oxidoreductase, a multisubunit transmembrane complex that is part of the mitochondrial electron transport chain which drives oxidative phosphorylation. The complex plays an important role in the uptake of multiple carbon sources present in different host niches.</text>
</comment>
<evidence type="ECO:0000256" key="4">
    <source>
        <dbReference type="ARBA" id="ARBA00022660"/>
    </source>
</evidence>
<dbReference type="PANTHER" id="PTHR12119:SF2">
    <property type="entry name" value="CYTOCHROME B-C1 COMPLEX SUBUNIT 8"/>
    <property type="match status" value="1"/>
</dbReference>
<comment type="subunit">
    <text evidence="11">Component of the ubiquinol-cytochrome c oxidoreductase (cytochrome b-c1 complex, complex III, CIII), a multisubunit enzyme composed of 3 respiratory subunits cytochrome b, cytochrome c1 and Rieske protein, 2 core protein subunits, and additional low-molecular weight protein subunits. The complex exists as an obligatory dimer and forms supercomplexes (SCs) in the inner mitochondrial membrane with cytochrome c oxidase (complex IV, CIV).</text>
</comment>
<reference evidence="12 13" key="1">
    <citation type="submission" date="2018-06" db="EMBL/GenBank/DDBJ databases">
        <title>Complete Genomes of Monosporascus.</title>
        <authorList>
            <person name="Robinson A.J."/>
            <person name="Natvig D.O."/>
        </authorList>
    </citation>
    <scope>NUCLEOTIDE SEQUENCE [LARGE SCALE GENOMIC DNA]</scope>
    <source>
        <strain evidence="12 13">CBS 110550</strain>
    </source>
</reference>
<name>A0A4Q4T0X7_9PEZI</name>
<keyword evidence="5 11" id="KW-0812">Transmembrane</keyword>
<evidence type="ECO:0000256" key="8">
    <source>
        <dbReference type="ARBA" id="ARBA00022989"/>
    </source>
</evidence>
<evidence type="ECO:0000256" key="2">
    <source>
        <dbReference type="ARBA" id="ARBA00007668"/>
    </source>
</evidence>
<dbReference type="FunFam" id="1.20.5.210:FF:000001">
    <property type="entry name" value="Cytochrome b-c1 complex subunit 8"/>
    <property type="match status" value="1"/>
</dbReference>
<dbReference type="GO" id="GO:0045275">
    <property type="term" value="C:respiratory chain complex III"/>
    <property type="evidence" value="ECO:0007669"/>
    <property type="project" value="UniProtKB-UniRule"/>
</dbReference>
<dbReference type="Pfam" id="PF02939">
    <property type="entry name" value="UcrQ"/>
    <property type="match status" value="1"/>
</dbReference>
<evidence type="ECO:0000256" key="5">
    <source>
        <dbReference type="ARBA" id="ARBA00022692"/>
    </source>
</evidence>
<proteinExistence type="inferred from homology"/>
<dbReference type="SUPFAM" id="SSF81508">
    <property type="entry name" value="Ubiquinone-binding protein QP-C of cytochrome bc1 complex (Ubiquinol-cytochrome c reductase)"/>
    <property type="match status" value="1"/>
</dbReference>
<evidence type="ECO:0000256" key="7">
    <source>
        <dbReference type="ARBA" id="ARBA00022982"/>
    </source>
</evidence>
<dbReference type="InterPro" id="IPR036642">
    <property type="entry name" value="Cyt_bc1_su8_sf"/>
</dbReference>
<dbReference type="Gene3D" id="1.20.5.210">
    <property type="entry name" value="Cytochrome b-c1 complex subunit 8"/>
    <property type="match status" value="1"/>
</dbReference>
<organism evidence="12 13">
    <name type="scientific">Monosporascus ibericus</name>
    <dbReference type="NCBI Taxonomy" id="155417"/>
    <lineage>
        <taxon>Eukaryota</taxon>
        <taxon>Fungi</taxon>
        <taxon>Dikarya</taxon>
        <taxon>Ascomycota</taxon>
        <taxon>Pezizomycotina</taxon>
        <taxon>Sordariomycetes</taxon>
        <taxon>Xylariomycetidae</taxon>
        <taxon>Xylariales</taxon>
        <taxon>Xylariales incertae sedis</taxon>
        <taxon>Monosporascus</taxon>
    </lineage>
</organism>
<keyword evidence="13" id="KW-1185">Reference proteome</keyword>
<dbReference type="AlphaFoldDB" id="A0A4Q4T0X7"/>
<evidence type="ECO:0000256" key="9">
    <source>
        <dbReference type="ARBA" id="ARBA00023128"/>
    </source>
</evidence>
<evidence type="ECO:0000256" key="3">
    <source>
        <dbReference type="ARBA" id="ARBA00022448"/>
    </source>
</evidence>
<dbReference type="OrthoDB" id="6683853at2759"/>
<dbReference type="PANTHER" id="PTHR12119">
    <property type="entry name" value="UBIQUINOL-CYTOCHROME C REDUCTASE COMPLEX UBIQUINONE-BINDING PROTEIN QP-C"/>
    <property type="match status" value="1"/>
</dbReference>
<keyword evidence="9 11" id="KW-0496">Mitochondrion</keyword>